<dbReference type="SUPFAM" id="SSF52374">
    <property type="entry name" value="Nucleotidylyl transferase"/>
    <property type="match status" value="1"/>
</dbReference>
<gene>
    <name evidence="1" type="ORF">EJ04DRAFT_523909</name>
</gene>
<dbReference type="AlphaFoldDB" id="A0A9P4QZB4"/>
<evidence type="ECO:0000313" key="1">
    <source>
        <dbReference type="EMBL" id="KAF2734215.1"/>
    </source>
</evidence>
<organism evidence="1 2">
    <name type="scientific">Polyplosphaeria fusca</name>
    <dbReference type="NCBI Taxonomy" id="682080"/>
    <lineage>
        <taxon>Eukaryota</taxon>
        <taxon>Fungi</taxon>
        <taxon>Dikarya</taxon>
        <taxon>Ascomycota</taxon>
        <taxon>Pezizomycotina</taxon>
        <taxon>Dothideomycetes</taxon>
        <taxon>Pleosporomycetidae</taxon>
        <taxon>Pleosporales</taxon>
        <taxon>Tetraplosphaeriaceae</taxon>
        <taxon>Polyplosphaeria</taxon>
    </lineage>
</organism>
<proteinExistence type="predicted"/>
<evidence type="ECO:0000313" key="2">
    <source>
        <dbReference type="Proteomes" id="UP000799444"/>
    </source>
</evidence>
<reference evidence="1" key="1">
    <citation type="journal article" date="2020" name="Stud. Mycol.">
        <title>101 Dothideomycetes genomes: a test case for predicting lifestyles and emergence of pathogens.</title>
        <authorList>
            <person name="Haridas S."/>
            <person name="Albert R."/>
            <person name="Binder M."/>
            <person name="Bloem J."/>
            <person name="Labutti K."/>
            <person name="Salamov A."/>
            <person name="Andreopoulos B."/>
            <person name="Baker S."/>
            <person name="Barry K."/>
            <person name="Bills G."/>
            <person name="Bluhm B."/>
            <person name="Cannon C."/>
            <person name="Castanera R."/>
            <person name="Culley D."/>
            <person name="Daum C."/>
            <person name="Ezra D."/>
            <person name="Gonzalez J."/>
            <person name="Henrissat B."/>
            <person name="Kuo A."/>
            <person name="Liang C."/>
            <person name="Lipzen A."/>
            <person name="Lutzoni F."/>
            <person name="Magnuson J."/>
            <person name="Mondo S."/>
            <person name="Nolan M."/>
            <person name="Ohm R."/>
            <person name="Pangilinan J."/>
            <person name="Park H.-J."/>
            <person name="Ramirez L."/>
            <person name="Alfaro M."/>
            <person name="Sun H."/>
            <person name="Tritt A."/>
            <person name="Yoshinaga Y."/>
            <person name="Zwiers L.-H."/>
            <person name="Turgeon B."/>
            <person name="Goodwin S."/>
            <person name="Spatafora J."/>
            <person name="Crous P."/>
            <person name="Grigoriev I."/>
        </authorList>
    </citation>
    <scope>NUCLEOTIDE SEQUENCE</scope>
    <source>
        <strain evidence="1">CBS 125425</strain>
    </source>
</reference>
<dbReference type="OrthoDB" id="3558741at2759"/>
<name>A0A9P4QZB4_9PLEO</name>
<protein>
    <recommendedName>
        <fullName evidence="3">Cytidyltransferase-like domain-containing protein</fullName>
    </recommendedName>
</protein>
<keyword evidence="2" id="KW-1185">Reference proteome</keyword>
<dbReference type="EMBL" id="ML996151">
    <property type="protein sequence ID" value="KAF2734215.1"/>
    <property type="molecule type" value="Genomic_DNA"/>
</dbReference>
<comment type="caution">
    <text evidence="1">The sequence shown here is derived from an EMBL/GenBank/DDBJ whole genome shotgun (WGS) entry which is preliminary data.</text>
</comment>
<dbReference type="Proteomes" id="UP000799444">
    <property type="component" value="Unassembled WGS sequence"/>
</dbReference>
<accession>A0A9P4QZB4</accession>
<evidence type="ECO:0008006" key="3">
    <source>
        <dbReference type="Google" id="ProtNLM"/>
    </source>
</evidence>
<sequence length="374" mass="41325">MSNSPDPSSFTQKLRRVASSIPFLTPNNLKVAALEPYMKRALVEVTGMQDTSTIFTVHPSFPTPTLRSDKKNRIIAFAGHFNPPHIGHKLLLTHAYLRYPTDNVIAAFIQPLDDDKVFLKLALKYHEIPPLVLTKQQRASLWQDPLLTPWAWANQHLPDALFGSFCQRLLQMAADAGFEMSYTVLVGPDCVPADTRLNWPDGSHELVTGDMARQVDFLSGGREPKKLKGCSQWAVRQWKRNGAGIGVPAYVQLLLLYPMLAAGVLGTGTKKNVERNCIAGLDAIPGIEEKAKRLLKGSLEDSGQSFVCYGEGWKERGTLVYLPIGHAKKYIGSMDISSQIIRDIARNTRGAMLEHAVGALALNPKILAEFLEEG</sequence>